<keyword evidence="3" id="KW-0472">Membrane</keyword>
<feature type="domain" description="Gnk2-homologous" evidence="4">
    <location>
        <begin position="3"/>
        <end position="113"/>
    </location>
</feature>
<reference evidence="5 6" key="1">
    <citation type="journal article" date="2020" name="Nat. Commun.">
        <title>Genome of Tripterygium wilfordii and identification of cytochrome P450 involved in triptolide biosynthesis.</title>
        <authorList>
            <person name="Tu L."/>
            <person name="Su P."/>
            <person name="Zhang Z."/>
            <person name="Gao L."/>
            <person name="Wang J."/>
            <person name="Hu T."/>
            <person name="Zhou J."/>
            <person name="Zhang Y."/>
            <person name="Zhao Y."/>
            <person name="Liu Y."/>
            <person name="Song Y."/>
            <person name="Tong Y."/>
            <person name="Lu Y."/>
            <person name="Yang J."/>
            <person name="Xu C."/>
            <person name="Jia M."/>
            <person name="Peters R.J."/>
            <person name="Huang L."/>
            <person name="Gao W."/>
        </authorList>
    </citation>
    <scope>NUCLEOTIDE SEQUENCE [LARGE SCALE GENOMIC DNA]</scope>
    <source>
        <strain evidence="6">cv. XIE 37</strain>
        <tissue evidence="5">Leaf</tissue>
    </source>
</reference>
<keyword evidence="2" id="KW-0677">Repeat</keyword>
<organism evidence="5 6">
    <name type="scientific">Tripterygium wilfordii</name>
    <name type="common">Thunder God vine</name>
    <dbReference type="NCBI Taxonomy" id="458696"/>
    <lineage>
        <taxon>Eukaryota</taxon>
        <taxon>Viridiplantae</taxon>
        <taxon>Streptophyta</taxon>
        <taxon>Embryophyta</taxon>
        <taxon>Tracheophyta</taxon>
        <taxon>Spermatophyta</taxon>
        <taxon>Magnoliopsida</taxon>
        <taxon>eudicotyledons</taxon>
        <taxon>Gunneridae</taxon>
        <taxon>Pentapetalae</taxon>
        <taxon>rosids</taxon>
        <taxon>fabids</taxon>
        <taxon>Celastrales</taxon>
        <taxon>Celastraceae</taxon>
        <taxon>Tripterygium</taxon>
    </lineage>
</organism>
<dbReference type="EMBL" id="JAAARO010000021">
    <property type="protein sequence ID" value="KAF5729008.1"/>
    <property type="molecule type" value="Genomic_DNA"/>
</dbReference>
<keyword evidence="3" id="KW-0812">Transmembrane</keyword>
<evidence type="ECO:0000313" key="5">
    <source>
        <dbReference type="EMBL" id="KAF5729008.1"/>
    </source>
</evidence>
<dbReference type="AlphaFoldDB" id="A0A7J7C4H2"/>
<dbReference type="InterPro" id="IPR038408">
    <property type="entry name" value="GNK2_sf"/>
</dbReference>
<proteinExistence type="predicted"/>
<evidence type="ECO:0000256" key="3">
    <source>
        <dbReference type="SAM" id="Phobius"/>
    </source>
</evidence>
<comment type="caution">
    <text evidence="5">The sequence shown here is derived from an EMBL/GenBank/DDBJ whole genome shotgun (WGS) entry which is preliminary data.</text>
</comment>
<accession>A0A7J7C4H2</accession>
<dbReference type="Proteomes" id="UP000593562">
    <property type="component" value="Unassembled WGS sequence"/>
</dbReference>
<dbReference type="CDD" id="cd23509">
    <property type="entry name" value="Gnk2-like"/>
    <property type="match status" value="1"/>
</dbReference>
<keyword evidence="6" id="KW-1185">Reference proteome</keyword>
<feature type="transmembrane region" description="Helical" evidence="3">
    <location>
        <begin position="129"/>
        <end position="153"/>
    </location>
</feature>
<gene>
    <name evidence="5" type="ORF">HS088_TW21G01165</name>
</gene>
<dbReference type="FunFam" id="3.30.430.20:FF:000002">
    <property type="entry name" value="Cysteine-rich receptor-like protein kinase 10"/>
    <property type="match status" value="1"/>
</dbReference>
<dbReference type="PANTHER" id="PTHR32099:SF42">
    <property type="entry name" value="CYSTEINE-RICH RECEPTOR-LIKE PROTEIN KINASE 9-RELATED"/>
    <property type="match status" value="1"/>
</dbReference>
<dbReference type="InParanoid" id="A0A7J7C4H2"/>
<dbReference type="Gene3D" id="3.30.430.20">
    <property type="entry name" value="Gnk2 domain, C-X8-C-X2-C motif"/>
    <property type="match status" value="1"/>
</dbReference>
<protein>
    <recommendedName>
        <fullName evidence="4">Gnk2-homologous domain-containing protein</fullName>
    </recommendedName>
</protein>
<name>A0A7J7C4H2_TRIWF</name>
<evidence type="ECO:0000313" key="6">
    <source>
        <dbReference type="Proteomes" id="UP000593562"/>
    </source>
</evidence>
<dbReference type="PANTHER" id="PTHR32099">
    <property type="entry name" value="CYSTEINE-RICH REPEAT SECRETORY PROTEIN"/>
    <property type="match status" value="1"/>
</dbReference>
<dbReference type="PROSITE" id="PS51473">
    <property type="entry name" value="GNK2"/>
    <property type="match status" value="1"/>
</dbReference>
<evidence type="ECO:0000256" key="2">
    <source>
        <dbReference type="ARBA" id="ARBA00022737"/>
    </source>
</evidence>
<sequence length="171" mass="18996">MEVKPSMSGQNRENIEDPDHFIQFLKAKFESFVSRVVALYGASNTTRKFVTADSTFNKAKIYSFAQCSPDISAGDCGKCLREAIESLPSCCTGKIGGRVLFPSCSIRYEEYAFYATTSSSKSKGSLRTIIAIVVSVTFVVVAVVLSGLIYWFLKKKKGKKHFHFVDERNGM</sequence>
<keyword evidence="1" id="KW-0732">Signal</keyword>
<keyword evidence="3" id="KW-1133">Transmembrane helix</keyword>
<evidence type="ECO:0000256" key="1">
    <source>
        <dbReference type="ARBA" id="ARBA00022729"/>
    </source>
</evidence>
<evidence type="ECO:0000259" key="4">
    <source>
        <dbReference type="PROSITE" id="PS51473"/>
    </source>
</evidence>
<dbReference type="InterPro" id="IPR002902">
    <property type="entry name" value="GNK2"/>
</dbReference>
<dbReference type="Pfam" id="PF01657">
    <property type="entry name" value="Stress-antifung"/>
    <property type="match status" value="1"/>
</dbReference>